<dbReference type="CDD" id="cd16448">
    <property type="entry name" value="RING-H2"/>
    <property type="match status" value="1"/>
</dbReference>
<evidence type="ECO:0000256" key="3">
    <source>
        <dbReference type="SAM" id="MobiDB-lite"/>
    </source>
</evidence>
<keyword evidence="1" id="KW-0479">Metal-binding</keyword>
<dbReference type="Pfam" id="PF13639">
    <property type="entry name" value="zf-RING_2"/>
    <property type="match status" value="1"/>
</dbReference>
<dbReference type="Proteomes" id="UP000230069">
    <property type="component" value="Unassembled WGS sequence"/>
</dbReference>
<dbReference type="InParanoid" id="A0A2G5E080"/>
<feature type="domain" description="RING-type" evidence="4">
    <location>
        <begin position="12"/>
        <end position="60"/>
    </location>
</feature>
<keyword evidence="6" id="KW-1185">Reference proteome</keyword>
<evidence type="ECO:0000313" key="5">
    <source>
        <dbReference type="EMBL" id="PIA49136.1"/>
    </source>
</evidence>
<dbReference type="InterPro" id="IPR013083">
    <property type="entry name" value="Znf_RING/FYVE/PHD"/>
</dbReference>
<dbReference type="Gene3D" id="3.30.40.10">
    <property type="entry name" value="Zinc/RING finger domain, C3HC4 (zinc finger)"/>
    <property type="match status" value="1"/>
</dbReference>
<dbReference type="PANTHER" id="PTHR47344:SF1">
    <property type="entry name" value="RING ZINC FINGER PROTEIN-RELATED"/>
    <property type="match status" value="1"/>
</dbReference>
<dbReference type="SMART" id="SM00184">
    <property type="entry name" value="RING"/>
    <property type="match status" value="1"/>
</dbReference>
<evidence type="ECO:0000259" key="4">
    <source>
        <dbReference type="PROSITE" id="PS50089"/>
    </source>
</evidence>
<feature type="coiled-coil region" evidence="2">
    <location>
        <begin position="249"/>
        <end position="283"/>
    </location>
</feature>
<dbReference type="OrthoDB" id="8062037at2759"/>
<dbReference type="AlphaFoldDB" id="A0A2G5E080"/>
<dbReference type="STRING" id="218851.A0A2G5E080"/>
<evidence type="ECO:0000313" key="6">
    <source>
        <dbReference type="Proteomes" id="UP000230069"/>
    </source>
</evidence>
<dbReference type="InterPro" id="IPR001841">
    <property type="entry name" value="Znf_RING"/>
</dbReference>
<proteinExistence type="predicted"/>
<keyword evidence="1" id="KW-0862">Zinc</keyword>
<dbReference type="FunCoup" id="A0A2G5E080">
    <property type="interactions" value="95"/>
</dbReference>
<keyword evidence="1" id="KW-0863">Zinc-finger</keyword>
<gene>
    <name evidence="5" type="ORF">AQUCO_01300180v1</name>
</gene>
<evidence type="ECO:0000256" key="1">
    <source>
        <dbReference type="PROSITE-ProRule" id="PRU00175"/>
    </source>
</evidence>
<reference evidence="5 6" key="1">
    <citation type="submission" date="2017-09" db="EMBL/GenBank/DDBJ databases">
        <title>WGS assembly of Aquilegia coerulea Goldsmith.</title>
        <authorList>
            <person name="Hodges S."/>
            <person name="Kramer E."/>
            <person name="Nordborg M."/>
            <person name="Tomkins J."/>
            <person name="Borevitz J."/>
            <person name="Derieg N."/>
            <person name="Yan J."/>
            <person name="Mihaltcheva S."/>
            <person name="Hayes R.D."/>
            <person name="Rokhsar D."/>
        </authorList>
    </citation>
    <scope>NUCLEOTIDE SEQUENCE [LARGE SCALE GENOMIC DNA]</scope>
    <source>
        <strain evidence="6">cv. Goldsmith</strain>
    </source>
</reference>
<protein>
    <recommendedName>
        <fullName evidence="4">RING-type domain-containing protein</fullName>
    </recommendedName>
</protein>
<name>A0A2G5E080_AQUCA</name>
<sequence length="610" mass="67413">MSESNAFGKTICSICYEDLKPLIEDLQSISICGHVFHELCLQQWLEYCSGTKKCTCPVCKQRCTQEDVGRLYFQSIGDANDTQRPSEGLFNGEQDKDPVLLLREVNKFKGKVSAITSACERQEQNLKELNEELSTCKEQLKEEIELKKVALQQKSIFQGLLRSKGDQLDKTAAECSRLQERNMALAKELAALKLVSDVNLDEEEIVKLASLGHGINSTDTVDILKKSLVLRNKSYKELMAQCNILGRGETRSLRKLEKAKEKMKNLKTRLRELELSLEERDNEALRSLKASSRTSGKAADLDGAKSNTLCITKFPATYQTEHPAEPAMNSNQSGGLTNHPILFRKTGNFDFHKTLGLNNCKKSEDVFDVDLEKDSRFFMDDSNSEPPQPVLEDPPTTKILPNNHFKVDIKKSGVSGRRTDIANMDSLANGQRNSFGLSTSCVNSKTVMHNTVIDVMEEDVVHINNPSSAVEESSADEIMEIPPFNIRKEVSSPVPNPNSGNSGDHCFAGGLLGPDGANRYLGKWCKRAQPKGSILSSTTLQEPSTSTGDLFAAGADGRGGRVKILRSQNHLDVKGSSVLPKRSKSGSKQSSQQSQGCMQIDHFFAKADRS</sequence>
<evidence type="ECO:0000256" key="2">
    <source>
        <dbReference type="SAM" id="Coils"/>
    </source>
</evidence>
<dbReference type="GO" id="GO:0008270">
    <property type="term" value="F:zinc ion binding"/>
    <property type="evidence" value="ECO:0007669"/>
    <property type="project" value="UniProtKB-KW"/>
</dbReference>
<dbReference type="EMBL" id="KZ305030">
    <property type="protein sequence ID" value="PIA49136.1"/>
    <property type="molecule type" value="Genomic_DNA"/>
</dbReference>
<organism evidence="5 6">
    <name type="scientific">Aquilegia coerulea</name>
    <name type="common">Rocky mountain columbine</name>
    <dbReference type="NCBI Taxonomy" id="218851"/>
    <lineage>
        <taxon>Eukaryota</taxon>
        <taxon>Viridiplantae</taxon>
        <taxon>Streptophyta</taxon>
        <taxon>Embryophyta</taxon>
        <taxon>Tracheophyta</taxon>
        <taxon>Spermatophyta</taxon>
        <taxon>Magnoliopsida</taxon>
        <taxon>Ranunculales</taxon>
        <taxon>Ranunculaceae</taxon>
        <taxon>Thalictroideae</taxon>
        <taxon>Aquilegia</taxon>
    </lineage>
</organism>
<dbReference type="PROSITE" id="PS50089">
    <property type="entry name" value="ZF_RING_2"/>
    <property type="match status" value="1"/>
</dbReference>
<feature type="compositionally biased region" description="Low complexity" evidence="3">
    <location>
        <begin position="586"/>
        <end position="596"/>
    </location>
</feature>
<feature type="coiled-coil region" evidence="2">
    <location>
        <begin position="112"/>
        <end position="195"/>
    </location>
</feature>
<dbReference type="SUPFAM" id="SSF57850">
    <property type="entry name" value="RING/U-box"/>
    <property type="match status" value="1"/>
</dbReference>
<keyword evidence="2" id="KW-0175">Coiled coil</keyword>
<accession>A0A2G5E080</accession>
<feature type="region of interest" description="Disordered" evidence="3">
    <location>
        <begin position="574"/>
        <end position="599"/>
    </location>
</feature>
<dbReference type="PANTHER" id="PTHR47344">
    <property type="entry name" value="RING ZINC FINGER PROTEIN-RELATED"/>
    <property type="match status" value="1"/>
</dbReference>